<proteinExistence type="inferred from homology"/>
<dbReference type="PANTHER" id="PTHR34653">
    <property type="match status" value="1"/>
</dbReference>
<evidence type="ECO:0000256" key="5">
    <source>
        <dbReference type="NCBIfam" id="TIGR00205"/>
    </source>
</evidence>
<accession>A0A3G1KTB0</accession>
<dbReference type="KEGG" id="fwa:DCMF_13640"/>
<protein>
    <recommendedName>
        <fullName evidence="4 5">Flagellar hook-basal body complex protein FliE</fullName>
    </recommendedName>
</protein>
<evidence type="ECO:0000313" key="7">
    <source>
        <dbReference type="Proteomes" id="UP000323521"/>
    </source>
</evidence>
<dbReference type="PANTHER" id="PTHR34653:SF1">
    <property type="entry name" value="FLAGELLAR HOOK-BASAL BODY COMPLEX PROTEIN FLIE"/>
    <property type="match status" value="1"/>
</dbReference>
<evidence type="ECO:0000256" key="2">
    <source>
        <dbReference type="ARBA" id="ARBA00009272"/>
    </source>
</evidence>
<keyword evidence="3 4" id="KW-0975">Bacterial flagellum</keyword>
<gene>
    <name evidence="4" type="primary">fliE</name>
    <name evidence="6" type="ORF">DCMF_13640</name>
</gene>
<dbReference type="EMBL" id="CP017634">
    <property type="protein sequence ID" value="ATW25667.1"/>
    <property type="molecule type" value="Genomic_DNA"/>
</dbReference>
<dbReference type="GO" id="GO:0005198">
    <property type="term" value="F:structural molecule activity"/>
    <property type="evidence" value="ECO:0007669"/>
    <property type="project" value="UniProtKB-UniRule"/>
</dbReference>
<evidence type="ECO:0000313" key="6">
    <source>
        <dbReference type="EMBL" id="ATW25667.1"/>
    </source>
</evidence>
<dbReference type="GO" id="GO:0003774">
    <property type="term" value="F:cytoskeletal motor activity"/>
    <property type="evidence" value="ECO:0007669"/>
    <property type="project" value="InterPro"/>
</dbReference>
<keyword evidence="6" id="KW-0282">Flagellum</keyword>
<evidence type="ECO:0000256" key="3">
    <source>
        <dbReference type="ARBA" id="ARBA00023143"/>
    </source>
</evidence>
<organism evidence="6 7">
    <name type="scientific">Formimonas warabiya</name>
    <dbReference type="NCBI Taxonomy" id="1761012"/>
    <lineage>
        <taxon>Bacteria</taxon>
        <taxon>Bacillati</taxon>
        <taxon>Bacillota</taxon>
        <taxon>Clostridia</taxon>
        <taxon>Eubacteriales</taxon>
        <taxon>Peptococcaceae</taxon>
        <taxon>Candidatus Formimonas</taxon>
    </lineage>
</organism>
<comment type="similarity">
    <text evidence="2 4">Belongs to the FliE family.</text>
</comment>
<sequence length="97" mass="10915">MEISGVASQPLFGIKTEEKKTPSVTESFADALSRMLNQVEQDQVNADQLSRKLLTGSVEDIHQVTFAMEQARLSLEMAVEVRNKLVDGYQEIMRMQV</sequence>
<dbReference type="AlphaFoldDB" id="A0A3G1KTB0"/>
<comment type="subcellular location">
    <subcellularLocation>
        <location evidence="1 4">Bacterial flagellum basal body</location>
    </subcellularLocation>
</comment>
<reference evidence="6 7" key="1">
    <citation type="submission" date="2016-10" db="EMBL/GenBank/DDBJ databases">
        <title>Complete Genome Sequence of Peptococcaceae strain DCMF.</title>
        <authorList>
            <person name="Edwards R.J."/>
            <person name="Holland S.I."/>
            <person name="Deshpande N.P."/>
            <person name="Wong Y.K."/>
            <person name="Ertan H."/>
            <person name="Manefield M."/>
            <person name="Russell T.L."/>
            <person name="Lee M.J."/>
        </authorList>
    </citation>
    <scope>NUCLEOTIDE SEQUENCE [LARGE SCALE GENOMIC DNA]</scope>
    <source>
        <strain evidence="6 7">DCMF</strain>
    </source>
</reference>
<keyword evidence="6" id="KW-0969">Cilium</keyword>
<dbReference type="GO" id="GO:0071973">
    <property type="term" value="P:bacterial-type flagellum-dependent cell motility"/>
    <property type="evidence" value="ECO:0007669"/>
    <property type="project" value="InterPro"/>
</dbReference>
<dbReference type="HAMAP" id="MF_00724">
    <property type="entry name" value="FliE"/>
    <property type="match status" value="1"/>
</dbReference>
<dbReference type="PRINTS" id="PR01006">
    <property type="entry name" value="FLGHOOKFLIE"/>
</dbReference>
<evidence type="ECO:0000256" key="1">
    <source>
        <dbReference type="ARBA" id="ARBA00004117"/>
    </source>
</evidence>
<dbReference type="GO" id="GO:0009425">
    <property type="term" value="C:bacterial-type flagellum basal body"/>
    <property type="evidence" value="ECO:0007669"/>
    <property type="project" value="UniProtKB-SubCell"/>
</dbReference>
<evidence type="ECO:0000256" key="4">
    <source>
        <dbReference type="HAMAP-Rule" id="MF_00724"/>
    </source>
</evidence>
<dbReference type="Proteomes" id="UP000323521">
    <property type="component" value="Chromosome"/>
</dbReference>
<dbReference type="RefSeq" id="WP_148134928.1">
    <property type="nucleotide sequence ID" value="NZ_CP017634.1"/>
</dbReference>
<dbReference type="OrthoDB" id="9812413at2"/>
<dbReference type="NCBIfam" id="TIGR00205">
    <property type="entry name" value="fliE"/>
    <property type="match status" value="1"/>
</dbReference>
<keyword evidence="6" id="KW-0966">Cell projection</keyword>
<keyword evidence="7" id="KW-1185">Reference proteome</keyword>
<name>A0A3G1KTB0_FORW1</name>
<dbReference type="Pfam" id="PF02049">
    <property type="entry name" value="FliE"/>
    <property type="match status" value="1"/>
</dbReference>
<dbReference type="InterPro" id="IPR001624">
    <property type="entry name" value="FliE"/>
</dbReference>